<gene>
    <name evidence="3" type="ORF">ACFPET_00305</name>
</gene>
<reference evidence="4" key="1">
    <citation type="journal article" date="2019" name="Int. J. Syst. Evol. Microbiol.">
        <title>The Global Catalogue of Microorganisms (GCM) 10K type strain sequencing project: providing services to taxonomists for standard genome sequencing and annotation.</title>
        <authorList>
            <consortium name="The Broad Institute Genomics Platform"/>
            <consortium name="The Broad Institute Genome Sequencing Center for Infectious Disease"/>
            <person name="Wu L."/>
            <person name="Ma J."/>
        </authorList>
    </citation>
    <scope>NUCLEOTIDE SEQUENCE [LARGE SCALE GENOMIC DNA]</scope>
    <source>
        <strain evidence="4">IBRC-M 10908</strain>
    </source>
</reference>
<keyword evidence="2" id="KW-1133">Transmembrane helix</keyword>
<dbReference type="EMBL" id="JBHSDK010000001">
    <property type="protein sequence ID" value="MFC4333641.1"/>
    <property type="molecule type" value="Genomic_DNA"/>
</dbReference>
<evidence type="ECO:0000256" key="2">
    <source>
        <dbReference type="SAM" id="Phobius"/>
    </source>
</evidence>
<accession>A0ABV8TTC0</accession>
<name>A0ABV8TTC0_9ACTN</name>
<dbReference type="RefSeq" id="WP_380617380.1">
    <property type="nucleotide sequence ID" value="NZ_JBHSDK010000001.1"/>
</dbReference>
<feature type="region of interest" description="Disordered" evidence="1">
    <location>
        <begin position="122"/>
        <end position="151"/>
    </location>
</feature>
<evidence type="ECO:0000256" key="1">
    <source>
        <dbReference type="SAM" id="MobiDB-lite"/>
    </source>
</evidence>
<keyword evidence="4" id="KW-1185">Reference proteome</keyword>
<evidence type="ECO:0000313" key="4">
    <source>
        <dbReference type="Proteomes" id="UP001595823"/>
    </source>
</evidence>
<dbReference type="Proteomes" id="UP001595823">
    <property type="component" value="Unassembled WGS sequence"/>
</dbReference>
<evidence type="ECO:0000313" key="3">
    <source>
        <dbReference type="EMBL" id="MFC4333641.1"/>
    </source>
</evidence>
<sequence>MTEMNKRGFEDRLLRELKNTVRENNRTPARRFTGFRRYSLAGALAAAVVGVGVAVVPPLVESEPAYAVELVEDGVINIALYDVDAAKDLEKELNELGVSAKIAVTAPGEYCSNWFGSPDTITDLSDLEDNGSDNSDKPSVGISVRPEDRSGGEEMNLVIEIHRTSESDSLRYARVLVAWTELEFDDCEPVAMN</sequence>
<feature type="transmembrane region" description="Helical" evidence="2">
    <location>
        <begin position="40"/>
        <end position="60"/>
    </location>
</feature>
<protein>
    <recommendedName>
        <fullName evidence="5">DUF4179 domain-containing protein</fullName>
    </recommendedName>
</protein>
<comment type="caution">
    <text evidence="3">The sequence shown here is derived from an EMBL/GenBank/DDBJ whole genome shotgun (WGS) entry which is preliminary data.</text>
</comment>
<organism evidence="3 4">
    <name type="scientific">Salininema proteolyticum</name>
    <dbReference type="NCBI Taxonomy" id="1607685"/>
    <lineage>
        <taxon>Bacteria</taxon>
        <taxon>Bacillati</taxon>
        <taxon>Actinomycetota</taxon>
        <taxon>Actinomycetes</taxon>
        <taxon>Glycomycetales</taxon>
        <taxon>Glycomycetaceae</taxon>
        <taxon>Salininema</taxon>
    </lineage>
</organism>
<proteinExistence type="predicted"/>
<keyword evidence="2" id="KW-0812">Transmembrane</keyword>
<keyword evidence="2" id="KW-0472">Membrane</keyword>
<evidence type="ECO:0008006" key="5">
    <source>
        <dbReference type="Google" id="ProtNLM"/>
    </source>
</evidence>